<protein>
    <submittedName>
        <fullName evidence="1">Uncharacterized protein</fullName>
    </submittedName>
</protein>
<organism evidence="1 2">
    <name type="scientific">Thelephora ganbajun</name>
    <name type="common">Ganba fungus</name>
    <dbReference type="NCBI Taxonomy" id="370292"/>
    <lineage>
        <taxon>Eukaryota</taxon>
        <taxon>Fungi</taxon>
        <taxon>Dikarya</taxon>
        <taxon>Basidiomycota</taxon>
        <taxon>Agaricomycotina</taxon>
        <taxon>Agaricomycetes</taxon>
        <taxon>Thelephorales</taxon>
        <taxon>Thelephoraceae</taxon>
        <taxon>Thelephora</taxon>
    </lineage>
</organism>
<evidence type="ECO:0000313" key="1">
    <source>
        <dbReference type="EMBL" id="KAF9647710.1"/>
    </source>
</evidence>
<reference evidence="1" key="1">
    <citation type="submission" date="2019-10" db="EMBL/GenBank/DDBJ databases">
        <authorList>
            <consortium name="DOE Joint Genome Institute"/>
            <person name="Kuo A."/>
            <person name="Miyauchi S."/>
            <person name="Kiss E."/>
            <person name="Drula E."/>
            <person name="Kohler A."/>
            <person name="Sanchez-Garcia M."/>
            <person name="Andreopoulos B."/>
            <person name="Barry K.W."/>
            <person name="Bonito G."/>
            <person name="Buee M."/>
            <person name="Carver A."/>
            <person name="Chen C."/>
            <person name="Cichocki N."/>
            <person name="Clum A."/>
            <person name="Culley D."/>
            <person name="Crous P.W."/>
            <person name="Fauchery L."/>
            <person name="Girlanda M."/>
            <person name="Hayes R."/>
            <person name="Keri Z."/>
            <person name="Labutti K."/>
            <person name="Lipzen A."/>
            <person name="Lombard V."/>
            <person name="Magnuson J."/>
            <person name="Maillard F."/>
            <person name="Morin E."/>
            <person name="Murat C."/>
            <person name="Nolan M."/>
            <person name="Ohm R."/>
            <person name="Pangilinan J."/>
            <person name="Pereira M."/>
            <person name="Perotto S."/>
            <person name="Peter M."/>
            <person name="Riley R."/>
            <person name="Sitrit Y."/>
            <person name="Stielow B."/>
            <person name="Szollosi G."/>
            <person name="Zifcakova L."/>
            <person name="Stursova M."/>
            <person name="Spatafora J.W."/>
            <person name="Tedersoo L."/>
            <person name="Vaario L.-M."/>
            <person name="Yamada A."/>
            <person name="Yan M."/>
            <person name="Wang P."/>
            <person name="Xu J."/>
            <person name="Bruns T."/>
            <person name="Baldrian P."/>
            <person name="Vilgalys R."/>
            <person name="Henrissat B."/>
            <person name="Grigoriev I.V."/>
            <person name="Hibbett D."/>
            <person name="Nagy L.G."/>
            <person name="Martin F.M."/>
        </authorList>
    </citation>
    <scope>NUCLEOTIDE SEQUENCE</scope>
    <source>
        <strain evidence="1">P2</strain>
    </source>
</reference>
<keyword evidence="2" id="KW-1185">Reference proteome</keyword>
<dbReference type="EMBL" id="MU118027">
    <property type="protein sequence ID" value="KAF9647710.1"/>
    <property type="molecule type" value="Genomic_DNA"/>
</dbReference>
<name>A0ACB6ZDB8_THEGA</name>
<sequence length="181" mass="19491">MAPSNSYSLPPVDTEDGTQGAGVATPTASGKPTRDSVFSKVGIIVWIPVASVVTPKGYRLHSGFIPLQDSHLGTKTIGRGYPQPPLTSRHSNTRNIHVQSLRAELVFLQTINKSVEDVMEAWSSIHVETSNAGLDVNVMLTPAPALLHARHTELFLKTSNGLLKSSVTLHADPTNARPKRI</sequence>
<evidence type="ECO:0000313" key="2">
    <source>
        <dbReference type="Proteomes" id="UP000886501"/>
    </source>
</evidence>
<dbReference type="Proteomes" id="UP000886501">
    <property type="component" value="Unassembled WGS sequence"/>
</dbReference>
<reference evidence="1" key="2">
    <citation type="journal article" date="2020" name="Nat. Commun.">
        <title>Large-scale genome sequencing of mycorrhizal fungi provides insights into the early evolution of symbiotic traits.</title>
        <authorList>
            <person name="Miyauchi S."/>
            <person name="Kiss E."/>
            <person name="Kuo A."/>
            <person name="Drula E."/>
            <person name="Kohler A."/>
            <person name="Sanchez-Garcia M."/>
            <person name="Morin E."/>
            <person name="Andreopoulos B."/>
            <person name="Barry K.W."/>
            <person name="Bonito G."/>
            <person name="Buee M."/>
            <person name="Carver A."/>
            <person name="Chen C."/>
            <person name="Cichocki N."/>
            <person name="Clum A."/>
            <person name="Culley D."/>
            <person name="Crous P.W."/>
            <person name="Fauchery L."/>
            <person name="Girlanda M."/>
            <person name="Hayes R.D."/>
            <person name="Keri Z."/>
            <person name="LaButti K."/>
            <person name="Lipzen A."/>
            <person name="Lombard V."/>
            <person name="Magnuson J."/>
            <person name="Maillard F."/>
            <person name="Murat C."/>
            <person name="Nolan M."/>
            <person name="Ohm R.A."/>
            <person name="Pangilinan J."/>
            <person name="Pereira M.F."/>
            <person name="Perotto S."/>
            <person name="Peter M."/>
            <person name="Pfister S."/>
            <person name="Riley R."/>
            <person name="Sitrit Y."/>
            <person name="Stielow J.B."/>
            <person name="Szollosi G."/>
            <person name="Zifcakova L."/>
            <person name="Stursova M."/>
            <person name="Spatafora J.W."/>
            <person name="Tedersoo L."/>
            <person name="Vaario L.M."/>
            <person name="Yamada A."/>
            <person name="Yan M."/>
            <person name="Wang P."/>
            <person name="Xu J."/>
            <person name="Bruns T."/>
            <person name="Baldrian P."/>
            <person name="Vilgalys R."/>
            <person name="Dunand C."/>
            <person name="Henrissat B."/>
            <person name="Grigoriev I.V."/>
            <person name="Hibbett D."/>
            <person name="Nagy L.G."/>
            <person name="Martin F.M."/>
        </authorList>
    </citation>
    <scope>NUCLEOTIDE SEQUENCE</scope>
    <source>
        <strain evidence="1">P2</strain>
    </source>
</reference>
<gene>
    <name evidence="1" type="ORF">BDM02DRAFT_3270011</name>
</gene>
<proteinExistence type="predicted"/>
<accession>A0ACB6ZDB8</accession>
<comment type="caution">
    <text evidence="1">The sequence shown here is derived from an EMBL/GenBank/DDBJ whole genome shotgun (WGS) entry which is preliminary data.</text>
</comment>